<dbReference type="Proteomes" id="UP001521116">
    <property type="component" value="Unassembled WGS sequence"/>
</dbReference>
<comment type="caution">
    <text evidence="2">The sequence shown here is derived from an EMBL/GenBank/DDBJ whole genome shotgun (WGS) entry which is preliminary data.</text>
</comment>
<keyword evidence="3" id="KW-1185">Reference proteome</keyword>
<protein>
    <submittedName>
        <fullName evidence="2">Uncharacterized protein</fullName>
    </submittedName>
</protein>
<feature type="compositionally biased region" description="Polar residues" evidence="1">
    <location>
        <begin position="129"/>
        <end position="152"/>
    </location>
</feature>
<organism evidence="2 3">
    <name type="scientific">Neofusicoccum ribis</name>
    <dbReference type="NCBI Taxonomy" id="45134"/>
    <lineage>
        <taxon>Eukaryota</taxon>
        <taxon>Fungi</taxon>
        <taxon>Dikarya</taxon>
        <taxon>Ascomycota</taxon>
        <taxon>Pezizomycotina</taxon>
        <taxon>Dothideomycetes</taxon>
        <taxon>Dothideomycetes incertae sedis</taxon>
        <taxon>Botryosphaeriales</taxon>
        <taxon>Botryosphaeriaceae</taxon>
        <taxon>Neofusicoccum</taxon>
    </lineage>
</organism>
<reference evidence="2 3" key="1">
    <citation type="submission" date="2024-02" db="EMBL/GenBank/DDBJ databases">
        <title>De novo assembly and annotation of 12 fungi associated with fruit tree decline syndrome in Ontario, Canada.</title>
        <authorList>
            <person name="Sulman M."/>
            <person name="Ellouze W."/>
            <person name="Ilyukhin E."/>
        </authorList>
    </citation>
    <scope>NUCLEOTIDE SEQUENCE [LARGE SCALE GENOMIC DNA]</scope>
    <source>
        <strain evidence="2 3">M1-105</strain>
    </source>
</reference>
<feature type="region of interest" description="Disordered" evidence="1">
    <location>
        <begin position="1"/>
        <end position="152"/>
    </location>
</feature>
<proteinExistence type="predicted"/>
<gene>
    <name evidence="2" type="ORF">SLS56_011569</name>
</gene>
<feature type="compositionally biased region" description="Basic and acidic residues" evidence="1">
    <location>
        <begin position="54"/>
        <end position="63"/>
    </location>
</feature>
<dbReference type="EMBL" id="JAJVDC020000281">
    <property type="protein sequence ID" value="KAL1616070.1"/>
    <property type="molecule type" value="Genomic_DNA"/>
</dbReference>
<evidence type="ECO:0000313" key="2">
    <source>
        <dbReference type="EMBL" id="KAL1616070.1"/>
    </source>
</evidence>
<evidence type="ECO:0000256" key="1">
    <source>
        <dbReference type="SAM" id="MobiDB-lite"/>
    </source>
</evidence>
<name>A0ABR3SC86_9PEZI</name>
<accession>A0ABR3SC86</accession>
<sequence>MAFRERVKRALGRNSSSKSSSSSSSLSKQGSKSDSSVWYQPGEKMPPPKYRRPVAKEHKEKLEAFNFQKAWRRRSEQSQYSPMGSKYPSRRNSMTAPRRQVIEDLNDAGDVGNGTRLKSVASRSERGSEPTTSSRPQTATTNSSGTLGHSFTQQELNLALRRSRIEVPPSAS</sequence>
<feature type="compositionally biased region" description="Basic residues" evidence="1">
    <location>
        <begin position="1"/>
        <end position="11"/>
    </location>
</feature>
<evidence type="ECO:0000313" key="3">
    <source>
        <dbReference type="Proteomes" id="UP001521116"/>
    </source>
</evidence>
<feature type="compositionally biased region" description="Low complexity" evidence="1">
    <location>
        <begin position="15"/>
        <end position="36"/>
    </location>
</feature>